<dbReference type="Gene3D" id="3.30.420.10">
    <property type="entry name" value="Ribonuclease H-like superfamily/Ribonuclease H"/>
    <property type="match status" value="1"/>
</dbReference>
<evidence type="ECO:0008006" key="3">
    <source>
        <dbReference type="Google" id="ProtNLM"/>
    </source>
</evidence>
<dbReference type="InterPro" id="IPR012337">
    <property type="entry name" value="RNaseH-like_sf"/>
</dbReference>
<dbReference type="Proteomes" id="UP000305948">
    <property type="component" value="Unassembled WGS sequence"/>
</dbReference>
<organism evidence="1 2">
    <name type="scientific">Heliocybe sulcata</name>
    <dbReference type="NCBI Taxonomy" id="5364"/>
    <lineage>
        <taxon>Eukaryota</taxon>
        <taxon>Fungi</taxon>
        <taxon>Dikarya</taxon>
        <taxon>Basidiomycota</taxon>
        <taxon>Agaricomycotina</taxon>
        <taxon>Agaricomycetes</taxon>
        <taxon>Gloeophyllales</taxon>
        <taxon>Gloeophyllaceae</taxon>
        <taxon>Heliocybe</taxon>
    </lineage>
</organism>
<reference evidence="1 2" key="1">
    <citation type="journal article" date="2019" name="Nat. Ecol. Evol.">
        <title>Megaphylogeny resolves global patterns of mushroom evolution.</title>
        <authorList>
            <person name="Varga T."/>
            <person name="Krizsan K."/>
            <person name="Foldi C."/>
            <person name="Dima B."/>
            <person name="Sanchez-Garcia M."/>
            <person name="Sanchez-Ramirez S."/>
            <person name="Szollosi G.J."/>
            <person name="Szarkandi J.G."/>
            <person name="Papp V."/>
            <person name="Albert L."/>
            <person name="Andreopoulos W."/>
            <person name="Angelini C."/>
            <person name="Antonin V."/>
            <person name="Barry K.W."/>
            <person name="Bougher N.L."/>
            <person name="Buchanan P."/>
            <person name="Buyck B."/>
            <person name="Bense V."/>
            <person name="Catcheside P."/>
            <person name="Chovatia M."/>
            <person name="Cooper J."/>
            <person name="Damon W."/>
            <person name="Desjardin D."/>
            <person name="Finy P."/>
            <person name="Geml J."/>
            <person name="Haridas S."/>
            <person name="Hughes K."/>
            <person name="Justo A."/>
            <person name="Karasinski D."/>
            <person name="Kautmanova I."/>
            <person name="Kiss B."/>
            <person name="Kocsube S."/>
            <person name="Kotiranta H."/>
            <person name="LaButti K.M."/>
            <person name="Lechner B.E."/>
            <person name="Liimatainen K."/>
            <person name="Lipzen A."/>
            <person name="Lukacs Z."/>
            <person name="Mihaltcheva S."/>
            <person name="Morgado L.N."/>
            <person name="Niskanen T."/>
            <person name="Noordeloos M.E."/>
            <person name="Ohm R.A."/>
            <person name="Ortiz-Santana B."/>
            <person name="Ovrebo C."/>
            <person name="Racz N."/>
            <person name="Riley R."/>
            <person name="Savchenko A."/>
            <person name="Shiryaev A."/>
            <person name="Soop K."/>
            <person name="Spirin V."/>
            <person name="Szebenyi C."/>
            <person name="Tomsovsky M."/>
            <person name="Tulloss R.E."/>
            <person name="Uehling J."/>
            <person name="Grigoriev I.V."/>
            <person name="Vagvolgyi C."/>
            <person name="Papp T."/>
            <person name="Martin F.M."/>
            <person name="Miettinen O."/>
            <person name="Hibbett D.S."/>
            <person name="Nagy L.G."/>
        </authorList>
    </citation>
    <scope>NUCLEOTIDE SEQUENCE [LARGE SCALE GENOMIC DNA]</scope>
    <source>
        <strain evidence="1 2">OMC1185</strain>
    </source>
</reference>
<dbReference type="EMBL" id="ML213513">
    <property type="protein sequence ID" value="TFK50362.1"/>
    <property type="molecule type" value="Genomic_DNA"/>
</dbReference>
<protein>
    <recommendedName>
        <fullName evidence="3">3'-5' exonuclease domain-containing protein</fullName>
    </recommendedName>
</protein>
<dbReference type="GO" id="GO:0003676">
    <property type="term" value="F:nucleic acid binding"/>
    <property type="evidence" value="ECO:0007669"/>
    <property type="project" value="InterPro"/>
</dbReference>
<name>A0A5C3N010_9AGAM</name>
<keyword evidence="2" id="KW-1185">Reference proteome</keyword>
<dbReference type="InterPro" id="IPR036397">
    <property type="entry name" value="RNaseH_sf"/>
</dbReference>
<dbReference type="PANTHER" id="PTHR43040">
    <property type="entry name" value="RIBONUCLEASE D"/>
    <property type="match status" value="1"/>
</dbReference>
<accession>A0A5C3N010</accession>
<proteinExistence type="predicted"/>
<dbReference type="SUPFAM" id="SSF53098">
    <property type="entry name" value="Ribonuclease H-like"/>
    <property type="match status" value="1"/>
</dbReference>
<sequence>MPRPVDFTYCADQATFDHAISTLSLSRTLILDCEGLDIGMQEGALSLICLGTVTADAIFVFDVLVLRDNGINVNPLLRLLLTEDITKVTWDGRMDFLEIQETYAVELNGVLDLQLAEVMSRMWVRGEGERQRTNRLASRYFGFHVVKNDPDLYDGIHIVLGMANCLKEHHLGDGIEKDPEVIAMHRANGTALWLERPLSERLLRYAATDIYLISLLHEDFKRKSWINAANRSELQWYSQRYVTMFQDGGRLDPENVFMKGPLIMLSEITADTNAARYECSGCGRRKPIYCFETRWANMWPQRLPRCRVCTVVALKRQLPPNEDWMYVFDA</sequence>
<evidence type="ECO:0000313" key="2">
    <source>
        <dbReference type="Proteomes" id="UP000305948"/>
    </source>
</evidence>
<evidence type="ECO:0000313" key="1">
    <source>
        <dbReference type="EMBL" id="TFK50362.1"/>
    </source>
</evidence>
<dbReference type="AlphaFoldDB" id="A0A5C3N010"/>
<gene>
    <name evidence="1" type="ORF">OE88DRAFT_1749912</name>
</gene>
<dbReference type="STRING" id="5364.A0A5C3N010"/>
<dbReference type="OrthoDB" id="26838at2759"/>
<dbReference type="PANTHER" id="PTHR43040:SF1">
    <property type="entry name" value="RIBONUCLEASE D"/>
    <property type="match status" value="1"/>
</dbReference>